<dbReference type="EMBL" id="CP000822">
    <property type="protein sequence ID" value="ABV14232.1"/>
    <property type="molecule type" value="Genomic_DNA"/>
</dbReference>
<dbReference type="KEGG" id="cko:CKO_03141"/>
<name>A8AL69_CITK8</name>
<evidence type="ECO:0000313" key="2">
    <source>
        <dbReference type="Proteomes" id="UP000008148"/>
    </source>
</evidence>
<sequence>MPYPAYKVMLPVGLISLRHQASYHSPSISNLPEQAKSSTATQRLNAVVQLKLYRVRRHAHAVIFFNAQGDVRVDRFISEHAACFQEFAVNIQLVERFFQRACNLWDLFRFFRRQVIQVFVHRFAWVDLVLNTVKTRHQQSGKAQVRVRSRVREAHFDTTRFRRGHNRNTDRGRTVTGGVGQHDRCFITRDQTLVGVGGRVRQGVDRFCVFDYAADVVQRLLRQTRIFVAGEQVSPVFGQGHVAVHTGTVIAEHRFWHKGRSFTETVSDVVHNVFVDLNFVRFFGHGVEAGCHFVLTCGCHFVVVCFYNQTHLLHNGTHFRTDVLRRVYRRNREVTAFYCRTVTFVATFVLGGGVPCAFDIVDSDVGTGDRRTEADIVKQEELWLWPEQNGVCDAGRAQVLFRALGDGTRVAIVTLQGAWLQDVATNNQRRISVERVNDRSGCVRHQNHVGFVDTFPATDRGAVKHFAFFKEFGIHLMSRNRDVLFFTFGIGEAQINKLHFMLIQHRQNVFSGHT</sequence>
<proteinExistence type="predicted"/>
<dbReference type="Proteomes" id="UP000008148">
    <property type="component" value="Chromosome"/>
</dbReference>
<reference evidence="1 2" key="1">
    <citation type="submission" date="2007-08" db="EMBL/GenBank/DDBJ databases">
        <authorList>
            <consortium name="The Citrobacter koseri Genome Sequencing Project"/>
            <person name="McClelland M."/>
            <person name="Sanderson E.K."/>
            <person name="Porwollik S."/>
            <person name="Spieth J."/>
            <person name="Clifton W.S."/>
            <person name="Latreille P."/>
            <person name="Courtney L."/>
            <person name="Wang C."/>
            <person name="Pepin K."/>
            <person name="Bhonagiri V."/>
            <person name="Nash W."/>
            <person name="Johnson M."/>
            <person name="Thiruvilangam P."/>
            <person name="Wilson R."/>
        </authorList>
    </citation>
    <scope>NUCLEOTIDE SEQUENCE [LARGE SCALE GENOMIC DNA]</scope>
    <source>
        <strain evidence="2">ATCC BAA-895 / CDC 4225-83 / SGSC4696</strain>
    </source>
</reference>
<gene>
    <name evidence="1" type="ordered locus">CKO_03141</name>
</gene>
<organism evidence="1 2">
    <name type="scientific">Citrobacter koseri (strain ATCC BAA-895 / CDC 4225-83 / SGSC4696)</name>
    <dbReference type="NCBI Taxonomy" id="290338"/>
    <lineage>
        <taxon>Bacteria</taxon>
        <taxon>Pseudomonadati</taxon>
        <taxon>Pseudomonadota</taxon>
        <taxon>Gammaproteobacteria</taxon>
        <taxon>Enterobacterales</taxon>
        <taxon>Enterobacteriaceae</taxon>
        <taxon>Citrobacter</taxon>
    </lineage>
</organism>
<evidence type="ECO:0000313" key="1">
    <source>
        <dbReference type="EMBL" id="ABV14232.1"/>
    </source>
</evidence>
<dbReference type="STRING" id="290338.CKO_03141"/>
<protein>
    <submittedName>
        <fullName evidence="1">Uncharacterized protein</fullName>
    </submittedName>
</protein>
<accession>A8AL69</accession>
<dbReference type="HOGENOM" id="CLU_529666_0_0_6"/>
<keyword evidence="2" id="KW-1185">Reference proteome</keyword>
<dbReference type="AlphaFoldDB" id="A8AL69"/>